<keyword evidence="2" id="KW-1185">Reference proteome</keyword>
<evidence type="ECO:0000313" key="1">
    <source>
        <dbReference type="EMBL" id="AFD07138.1"/>
    </source>
</evidence>
<dbReference type="HOGENOM" id="CLU_024854_0_0_10"/>
<gene>
    <name evidence="1" type="ordered locus">Solca_2084</name>
</gene>
<organism evidence="1 2">
    <name type="scientific">Solitalea canadensis (strain ATCC 29591 / DSM 3403 / JCM 21819 / LMG 8368 / NBRC 15130 / NCIMB 12057 / USAM 9D)</name>
    <name type="common">Flexibacter canadensis</name>
    <dbReference type="NCBI Taxonomy" id="929556"/>
    <lineage>
        <taxon>Bacteria</taxon>
        <taxon>Pseudomonadati</taxon>
        <taxon>Bacteroidota</taxon>
        <taxon>Sphingobacteriia</taxon>
        <taxon>Sphingobacteriales</taxon>
        <taxon>Sphingobacteriaceae</taxon>
        <taxon>Solitalea</taxon>
    </lineage>
</organism>
<name>H8KQZ2_SOLCM</name>
<dbReference type="AlphaFoldDB" id="H8KQZ2"/>
<proteinExistence type="predicted"/>
<sequence length="681" mass="77360">MHSKLGLFTLFWCLFAIPISLYAQQQEVNIVDTIIESVVAQHETEELDINDLANQLYYYKRHPLNLNTASNEELKSLYLLNDLQISAIKEHIQKFGALADVAELQVIDLIDKSTILQLKPFVSVMAVTGATSYKFSDLVHLSDNEFVVTAASILEDARGYKDHKYIGDKIRLYSRLSYSYTDKIKMTFQAHKDAGEAFFNTKLKGFDFYTGNLFIKDAGRLKQLVIGDYSLQFGQGVAMWTGYAMGKSAMTVNTARIGTGVGAFRSSNENAYLRGVAGKLAFNKNLSFTPFVSFRSLDATLHKSDSLSFVSALLTTGYHRTETELTNQKSLKELLYGGNLSAQLFRKLTIGLTGFHFQYDKPLIKTAHLYNQFEFTGKEQSALSFSYGLNLSRFYFYGEEAKLINGGTGTINGVLVAISPNSTLSFLYRNYQRSFSNPFSQAFGESGNNNNERGFYSGINIKLTPKIEWAGYADHFNFPWLKYRVDAPTNGYGLFSMICYVPNRKAKFELRFTKQEKDINQTQSESTITSVVTDTRKNYRFSFEYDISQGFSLGNKIDYVTFQESKNPLESGFAMSFNLALQNRTKRLGIESRYTLFDTDSYNSRLYAAEKDILYSYSSAMYQNAGTRFYVNLKAIPIKSLTFWLRYSVYSYRNVEQLGSGYDVIDGNKKSEVKAQMRYAF</sequence>
<dbReference type="eggNOG" id="COG1555">
    <property type="taxonomic scope" value="Bacteria"/>
</dbReference>
<dbReference type="OrthoDB" id="9766750at2"/>
<protein>
    <submittedName>
        <fullName evidence="1">DNA uptake protein</fullName>
    </submittedName>
</protein>
<dbReference type="Proteomes" id="UP000007590">
    <property type="component" value="Chromosome"/>
</dbReference>
<dbReference type="KEGG" id="scn:Solca_2084"/>
<dbReference type="STRING" id="929556.Solca_2084"/>
<evidence type="ECO:0000313" key="2">
    <source>
        <dbReference type="Proteomes" id="UP000007590"/>
    </source>
</evidence>
<dbReference type="EMBL" id="CP003349">
    <property type="protein sequence ID" value="AFD07138.1"/>
    <property type="molecule type" value="Genomic_DNA"/>
</dbReference>
<reference evidence="1" key="1">
    <citation type="submission" date="2012-02" db="EMBL/GenBank/DDBJ databases">
        <title>The complete genome of Solitalea canadensis DSM 3403.</title>
        <authorList>
            <consortium name="US DOE Joint Genome Institute (JGI-PGF)"/>
            <person name="Lucas S."/>
            <person name="Copeland A."/>
            <person name="Lapidus A."/>
            <person name="Glavina del Rio T."/>
            <person name="Dalin E."/>
            <person name="Tice H."/>
            <person name="Bruce D."/>
            <person name="Goodwin L."/>
            <person name="Pitluck S."/>
            <person name="Peters L."/>
            <person name="Ovchinnikova G."/>
            <person name="Lu M."/>
            <person name="Kyrpides N."/>
            <person name="Mavromatis K."/>
            <person name="Ivanova N."/>
            <person name="Brettin T."/>
            <person name="Detter J.C."/>
            <person name="Han C."/>
            <person name="Larimer F."/>
            <person name="Land M."/>
            <person name="Hauser L."/>
            <person name="Markowitz V."/>
            <person name="Cheng J.-F."/>
            <person name="Hugenholtz P."/>
            <person name="Woyke T."/>
            <person name="Wu D."/>
            <person name="Spring S."/>
            <person name="Schroeder M."/>
            <person name="Kopitz M."/>
            <person name="Brambilla E."/>
            <person name="Klenk H.-P."/>
            <person name="Eisen J.A."/>
        </authorList>
    </citation>
    <scope>NUCLEOTIDE SEQUENCE</scope>
    <source>
        <strain evidence="1">DSM 3403</strain>
    </source>
</reference>
<accession>H8KQZ2</accession>
<dbReference type="SUPFAM" id="SSF47781">
    <property type="entry name" value="RuvA domain 2-like"/>
    <property type="match status" value="1"/>
</dbReference>
<dbReference type="InterPro" id="IPR010994">
    <property type="entry name" value="RuvA_2-like"/>
</dbReference>
<dbReference type="RefSeq" id="WP_014680365.1">
    <property type="nucleotide sequence ID" value="NC_017770.1"/>
</dbReference>